<dbReference type="PROSITE" id="PS00092">
    <property type="entry name" value="N6_MTASE"/>
    <property type="match status" value="1"/>
</dbReference>
<organism evidence="8 9">
    <name type="scientific">Treponema porcinum</name>
    <dbReference type="NCBI Taxonomy" id="261392"/>
    <lineage>
        <taxon>Bacteria</taxon>
        <taxon>Pseudomonadati</taxon>
        <taxon>Spirochaetota</taxon>
        <taxon>Spirochaetia</taxon>
        <taxon>Spirochaetales</taxon>
        <taxon>Treponemataceae</taxon>
        <taxon>Treponema</taxon>
    </lineage>
</organism>
<dbReference type="Gene3D" id="1.10.8.10">
    <property type="entry name" value="DNA helicase RuvA subunit, C-terminal domain"/>
    <property type="match status" value="1"/>
</dbReference>
<accession>A0A1T4KKH7</accession>
<dbReference type="AlphaFoldDB" id="A0A1T4KKH7"/>
<dbReference type="GO" id="GO:0032259">
    <property type="term" value="P:methylation"/>
    <property type="evidence" value="ECO:0007669"/>
    <property type="project" value="UniProtKB-KW"/>
</dbReference>
<evidence type="ECO:0000256" key="2">
    <source>
        <dbReference type="ARBA" id="ARBA00022603"/>
    </source>
</evidence>
<evidence type="ECO:0000259" key="7">
    <source>
        <dbReference type="Pfam" id="PF17827"/>
    </source>
</evidence>
<sequence length="308" mass="33848">MTIRQFKAVALKELSSSPSPALDIDVLLCFSLNCTKTHLLLHYNEELPLENLLWLEKAVEKRKTGLPVAYITGHKEFYGYDFIVSPSVLIPKPDTEILTARAIDVITDVILKRPSSVLTVCDMCTGSGCIALSVLKSLIDEPAVPRELIPAFTLVDISAEALSVARENARHLIPDEYLERVRFIQSNLFEEVPFLFNVILTNPPYVPAQMAAELLEDGRNEPLLALDGDAGADGEPASSCDGLSVIRRLLPECAGHLVYGGSLLMETGEYNAETAAGLAKECGFKGVNILRDLENQLRVVECHYQSLH</sequence>
<dbReference type="InterPro" id="IPR004556">
    <property type="entry name" value="HemK-like"/>
</dbReference>
<dbReference type="InterPro" id="IPR007848">
    <property type="entry name" value="Small_mtfrase_dom"/>
</dbReference>
<dbReference type="InterPro" id="IPR002052">
    <property type="entry name" value="DNA_methylase_N6_adenine_CS"/>
</dbReference>
<comment type="catalytic activity">
    <reaction evidence="5">
        <text>L-glutaminyl-[peptide chain release factor] + S-adenosyl-L-methionine = N(5)-methyl-L-glutaminyl-[peptide chain release factor] + S-adenosyl-L-homocysteine + H(+)</text>
        <dbReference type="Rhea" id="RHEA:42896"/>
        <dbReference type="Rhea" id="RHEA-COMP:10271"/>
        <dbReference type="Rhea" id="RHEA-COMP:10272"/>
        <dbReference type="ChEBI" id="CHEBI:15378"/>
        <dbReference type="ChEBI" id="CHEBI:30011"/>
        <dbReference type="ChEBI" id="CHEBI:57856"/>
        <dbReference type="ChEBI" id="CHEBI:59789"/>
        <dbReference type="ChEBI" id="CHEBI:61891"/>
        <dbReference type="EC" id="2.1.1.297"/>
    </reaction>
</comment>
<keyword evidence="4" id="KW-0949">S-adenosyl-L-methionine</keyword>
<gene>
    <name evidence="8" type="ORF">SAMN02745149_01224</name>
</gene>
<dbReference type="InterPro" id="IPR040758">
    <property type="entry name" value="PrmC_N"/>
</dbReference>
<evidence type="ECO:0000259" key="6">
    <source>
        <dbReference type="Pfam" id="PF05175"/>
    </source>
</evidence>
<dbReference type="GO" id="GO:0102559">
    <property type="term" value="F:peptide chain release factor N(5)-glutamine methyltransferase activity"/>
    <property type="evidence" value="ECO:0007669"/>
    <property type="project" value="UniProtKB-EC"/>
</dbReference>
<dbReference type="GeneID" id="78316523"/>
<dbReference type="InterPro" id="IPR019874">
    <property type="entry name" value="RF_methyltr_PrmC"/>
</dbReference>
<evidence type="ECO:0000313" key="9">
    <source>
        <dbReference type="Proteomes" id="UP000190423"/>
    </source>
</evidence>
<evidence type="ECO:0000256" key="1">
    <source>
        <dbReference type="ARBA" id="ARBA00012771"/>
    </source>
</evidence>
<proteinExistence type="predicted"/>
<dbReference type="OrthoDB" id="9800643at2"/>
<dbReference type="Proteomes" id="UP000190423">
    <property type="component" value="Unassembled WGS sequence"/>
</dbReference>
<dbReference type="STRING" id="261392.SAMN02745149_01224"/>
<evidence type="ECO:0000256" key="4">
    <source>
        <dbReference type="ARBA" id="ARBA00022691"/>
    </source>
</evidence>
<dbReference type="NCBIfam" id="TIGR00536">
    <property type="entry name" value="hemK_fam"/>
    <property type="match status" value="1"/>
</dbReference>
<evidence type="ECO:0000313" key="8">
    <source>
        <dbReference type="EMBL" id="SJZ42898.1"/>
    </source>
</evidence>
<dbReference type="GO" id="GO:0003676">
    <property type="term" value="F:nucleic acid binding"/>
    <property type="evidence" value="ECO:0007669"/>
    <property type="project" value="InterPro"/>
</dbReference>
<keyword evidence="9" id="KW-1185">Reference proteome</keyword>
<evidence type="ECO:0000256" key="3">
    <source>
        <dbReference type="ARBA" id="ARBA00022679"/>
    </source>
</evidence>
<dbReference type="Pfam" id="PF05175">
    <property type="entry name" value="MTS"/>
    <property type="match status" value="1"/>
</dbReference>
<dbReference type="InterPro" id="IPR029063">
    <property type="entry name" value="SAM-dependent_MTases_sf"/>
</dbReference>
<dbReference type="Pfam" id="PF17827">
    <property type="entry name" value="PrmC_N"/>
    <property type="match status" value="1"/>
</dbReference>
<feature type="domain" description="Methyltransferase small" evidence="6">
    <location>
        <begin position="100"/>
        <end position="209"/>
    </location>
</feature>
<keyword evidence="3 8" id="KW-0808">Transferase</keyword>
<dbReference type="EMBL" id="FUWG01000008">
    <property type="protein sequence ID" value="SJZ42898.1"/>
    <property type="molecule type" value="Genomic_DNA"/>
</dbReference>
<feature type="domain" description="Release factor glutamine methyltransferase N-terminal" evidence="7">
    <location>
        <begin position="11"/>
        <end position="73"/>
    </location>
</feature>
<evidence type="ECO:0000256" key="5">
    <source>
        <dbReference type="ARBA" id="ARBA00048391"/>
    </source>
</evidence>
<reference evidence="8 9" key="1">
    <citation type="submission" date="2017-02" db="EMBL/GenBank/DDBJ databases">
        <authorList>
            <person name="Peterson S.W."/>
        </authorList>
    </citation>
    <scope>NUCLEOTIDE SEQUENCE [LARGE SCALE GENOMIC DNA]</scope>
    <source>
        <strain evidence="8 9">ATCC BAA-908</strain>
    </source>
</reference>
<dbReference type="PANTHER" id="PTHR18895">
    <property type="entry name" value="HEMK METHYLTRANSFERASE"/>
    <property type="match status" value="1"/>
</dbReference>
<dbReference type="SUPFAM" id="SSF53335">
    <property type="entry name" value="S-adenosyl-L-methionine-dependent methyltransferases"/>
    <property type="match status" value="1"/>
</dbReference>
<protein>
    <recommendedName>
        <fullName evidence="1">peptide chain release factor N(5)-glutamine methyltransferase</fullName>
        <ecNumber evidence="1">2.1.1.297</ecNumber>
    </recommendedName>
</protein>
<dbReference type="NCBIfam" id="TIGR03534">
    <property type="entry name" value="RF_mod_PrmC"/>
    <property type="match status" value="1"/>
</dbReference>
<dbReference type="InterPro" id="IPR050320">
    <property type="entry name" value="N5-glutamine_MTase"/>
</dbReference>
<dbReference type="PANTHER" id="PTHR18895:SF74">
    <property type="entry name" value="MTRF1L RELEASE FACTOR GLUTAMINE METHYLTRANSFERASE"/>
    <property type="match status" value="1"/>
</dbReference>
<dbReference type="RefSeq" id="WP_078933136.1">
    <property type="nucleotide sequence ID" value="NZ_FUWG01000008.1"/>
</dbReference>
<name>A0A1T4KKH7_TREPO</name>
<dbReference type="EC" id="2.1.1.297" evidence="1"/>
<keyword evidence="2 8" id="KW-0489">Methyltransferase</keyword>
<dbReference type="Gene3D" id="3.40.50.150">
    <property type="entry name" value="Vaccinia Virus protein VP39"/>
    <property type="match status" value="1"/>
</dbReference>